<organism evidence="2">
    <name type="scientific">Dipodfec virus UA23Rod_1340</name>
    <dbReference type="NCBI Taxonomy" id="2929330"/>
    <lineage>
        <taxon>Viruses</taxon>
        <taxon>Monodnaviria</taxon>
        <taxon>Sangervirae</taxon>
        <taxon>Phixviricota</taxon>
        <taxon>Malgrandaviricetes</taxon>
        <taxon>Petitvirales</taxon>
        <taxon>Microviridae</taxon>
    </lineage>
</organism>
<sequence length="346" mass="38643">MGFNTSDAIQLAQVGASVASTAGNIFTNRSNHREAKRAREWQEGMYARQLADSRENWNMQNEYNSPAAQMERLREAGLNPNLVYGNGANNTNSSNAATPSHGAWSPYSAPMGIYSGLGDIVSGMVAAIQAKKTEKEIDSIAAHTALTRQQRVSEIIKQDGYRYANAKTKDEAAVWKKKLQMDLALSHSVIEKQAREIGLLEENTRGSRLRNDVYKEFGAKQALASLDYTNQQTRRSVSDMLLDSYRAQLIQKQASQALENALSTQWDRLNLKPVQRREISNRIASIITQNIGHIQENQIRQILIDNGVDLKGSSIQSQVSRVAWSIEKQFDNYGTGFFTKGLLSNW</sequence>
<dbReference type="EMBL" id="OM869605">
    <property type="protein sequence ID" value="UPW41458.1"/>
    <property type="molecule type" value="Genomic_DNA"/>
</dbReference>
<proteinExistence type="predicted"/>
<evidence type="ECO:0000313" key="2">
    <source>
        <dbReference type="EMBL" id="UPW41458.1"/>
    </source>
</evidence>
<dbReference type="InterPro" id="IPR001494">
    <property type="entry name" value="Importin-beta_N"/>
</dbReference>
<dbReference type="PROSITE" id="PS50166">
    <property type="entry name" value="IMPORTIN_B_NT"/>
    <property type="match status" value="1"/>
</dbReference>
<reference evidence="2" key="1">
    <citation type="submission" date="2022-02" db="EMBL/GenBank/DDBJ databases">
        <title>Towards deciphering the DNA virus diversity associated with rodent species in the families Cricetidae and Heteromyidae.</title>
        <authorList>
            <person name="Lund M."/>
            <person name="Larsen B.B."/>
            <person name="Gryseels S."/>
            <person name="Kraberger S."/>
            <person name="Rowsey D.M."/>
            <person name="Steger L."/>
            <person name="Yule K.M."/>
            <person name="Upham N.S."/>
            <person name="Worobey M."/>
            <person name="Van Doorslaer K."/>
            <person name="Varsani A."/>
        </authorList>
    </citation>
    <scope>NUCLEOTIDE SEQUENCE</scope>
    <source>
        <strain evidence="2">UA23Rod_1340</strain>
    </source>
</reference>
<name>A0A976R8Q4_9VIRU</name>
<dbReference type="GO" id="GO:0031267">
    <property type="term" value="F:small GTPase binding"/>
    <property type="evidence" value="ECO:0007669"/>
    <property type="project" value="InterPro"/>
</dbReference>
<evidence type="ECO:0000259" key="1">
    <source>
        <dbReference type="PROSITE" id="PS50166"/>
    </source>
</evidence>
<feature type="domain" description="Importin N-terminal" evidence="1">
    <location>
        <begin position="219"/>
        <end position="289"/>
    </location>
</feature>
<protein>
    <submittedName>
        <fullName evidence="2">DNA pilot protein</fullName>
    </submittedName>
</protein>
<accession>A0A976R8Q4</accession>